<feature type="domain" description="CorA-like transporter" evidence="2">
    <location>
        <begin position="1"/>
        <end position="141"/>
    </location>
</feature>
<accession>A0A5C6T419</accession>
<organism evidence="3 4">
    <name type="scientific">Fusarium oxysporum f. sp. cubense</name>
    <dbReference type="NCBI Taxonomy" id="61366"/>
    <lineage>
        <taxon>Eukaryota</taxon>
        <taxon>Fungi</taxon>
        <taxon>Dikarya</taxon>
        <taxon>Ascomycota</taxon>
        <taxon>Pezizomycotina</taxon>
        <taxon>Sordariomycetes</taxon>
        <taxon>Hypocreomycetidae</taxon>
        <taxon>Hypocreales</taxon>
        <taxon>Nectriaceae</taxon>
        <taxon>Fusarium</taxon>
        <taxon>Fusarium oxysporum species complex</taxon>
    </lineage>
</organism>
<keyword evidence="1" id="KW-0472">Membrane</keyword>
<evidence type="ECO:0000313" key="3">
    <source>
        <dbReference type="EMBL" id="TXC05104.1"/>
    </source>
</evidence>
<sequence>MTGFDGFDTLDSPKSEILEIPKLGRSGREHIVQYLLGSVEKSTERGEVIWSIRRMAVHHKFDFVTGKSFWLSITANSVMQDRLKEAIAEDPKFNPDRATGLSSSFAATLMTNLAYVEWCDESWRECINDLEKRIRVVLEKAETASVDHQPDLHASAMRFLTVRTATAALGAPEKHSPPSPAVFNPCHGIGKPLVTYLHSALGKSLQQTNVTPLLPLASKTAAVPATETGDNFEKGLSNLKVLETFSVESLQHLHYLGGQLEKFRLVMLLNYQTLRDISEHYQDLTIREHFPSEHREECDRSLSSFARRVERVRRNLEIRVTQIESLRAWLQDGKTLLEGILQYRSVQVSHIFTESSHSQSAKIEHIAYKTEQEMISMHIITCVTLAFLPGTFVAVSSSPIPQSGHANRDLPFSQAFFQSGLIDVNQAATDVQGAVSFHPGAFNLFVAICFPLMSLTFILWVVLFKLLARRARKRVMEDNIQIV</sequence>
<dbReference type="Pfam" id="PF26616">
    <property type="entry name" value="CorA-like"/>
    <property type="match status" value="1"/>
</dbReference>
<keyword evidence="1" id="KW-0812">Transmembrane</keyword>
<reference evidence="3 4" key="1">
    <citation type="submission" date="2019-07" db="EMBL/GenBank/DDBJ databases">
        <title>The First High-Quality Draft Genome Sequence of the Causal Agent of the Current Panama Disease Epidemic.</title>
        <authorList>
            <person name="Warmington R.J."/>
            <person name="Kay W."/>
            <person name="Jeffries A."/>
            <person name="Bebber D."/>
            <person name="Moore K."/>
            <person name="Studholme D.J."/>
        </authorList>
    </citation>
    <scope>NUCLEOTIDE SEQUENCE [LARGE SCALE GENOMIC DNA]</scope>
    <source>
        <strain evidence="3 4">TR4</strain>
    </source>
</reference>
<comment type="caution">
    <text evidence="3">The sequence shown here is derived from an EMBL/GenBank/DDBJ whole genome shotgun (WGS) entry which is preliminary data.</text>
</comment>
<dbReference type="Proteomes" id="UP000321331">
    <property type="component" value="Unassembled WGS sequence"/>
</dbReference>
<protein>
    <recommendedName>
        <fullName evidence="2">CorA-like transporter domain-containing protein</fullName>
    </recommendedName>
</protein>
<proteinExistence type="predicted"/>
<evidence type="ECO:0000259" key="2">
    <source>
        <dbReference type="Pfam" id="PF26616"/>
    </source>
</evidence>
<name>A0A5C6T419_FUSOC</name>
<dbReference type="AlphaFoldDB" id="A0A5C6T419"/>
<gene>
    <name evidence="3" type="ORF">FocTR4_00000187</name>
</gene>
<dbReference type="InterPro" id="IPR058257">
    <property type="entry name" value="CorA-like_dom"/>
</dbReference>
<dbReference type="EMBL" id="VMNF01000007">
    <property type="protein sequence ID" value="TXC05104.1"/>
    <property type="molecule type" value="Genomic_DNA"/>
</dbReference>
<keyword evidence="1" id="KW-1133">Transmembrane helix</keyword>
<evidence type="ECO:0000256" key="1">
    <source>
        <dbReference type="SAM" id="Phobius"/>
    </source>
</evidence>
<feature type="transmembrane region" description="Helical" evidence="1">
    <location>
        <begin position="444"/>
        <end position="467"/>
    </location>
</feature>
<evidence type="ECO:0000313" key="4">
    <source>
        <dbReference type="Proteomes" id="UP000321331"/>
    </source>
</evidence>